<evidence type="ECO:0000313" key="2">
    <source>
        <dbReference type="EMBL" id="RZF20747.1"/>
    </source>
</evidence>
<dbReference type="RefSeq" id="WP_133296965.1">
    <property type="nucleotide sequence ID" value="NZ_QDKL01000003.1"/>
</dbReference>
<dbReference type="Proteomes" id="UP000443582">
    <property type="component" value="Unassembled WGS sequence"/>
</dbReference>
<feature type="signal peptide" evidence="1">
    <location>
        <begin position="1"/>
        <end position="27"/>
    </location>
</feature>
<proteinExistence type="predicted"/>
<organism evidence="2 3">
    <name type="scientific">Halobacteriovorax vibrionivorans</name>
    <dbReference type="NCBI Taxonomy" id="2152716"/>
    <lineage>
        <taxon>Bacteria</taxon>
        <taxon>Pseudomonadati</taxon>
        <taxon>Bdellovibrionota</taxon>
        <taxon>Bacteriovoracia</taxon>
        <taxon>Bacteriovoracales</taxon>
        <taxon>Halobacteriovoraceae</taxon>
        <taxon>Halobacteriovorax</taxon>
    </lineage>
</organism>
<accession>A0ABY0ICR7</accession>
<reference evidence="3" key="1">
    <citation type="journal article" date="2019" name="Int. J. Syst. Evol. Microbiol.">
        <title>Halobacteriovorax valvorus sp. nov., a novel prokaryotic predator isolated from coastal seawater of China.</title>
        <authorList>
            <person name="Chen M.-X."/>
        </authorList>
    </citation>
    <scope>NUCLEOTIDE SEQUENCE [LARGE SCALE GENOMIC DNA]</scope>
    <source>
        <strain evidence="3">BL9</strain>
    </source>
</reference>
<gene>
    <name evidence="2" type="ORF">DAY19_12235</name>
</gene>
<evidence type="ECO:0000256" key="1">
    <source>
        <dbReference type="SAM" id="SignalP"/>
    </source>
</evidence>
<name>A0ABY0ICR7_9BACT</name>
<protein>
    <submittedName>
        <fullName evidence="2">Uncharacterized protein</fullName>
    </submittedName>
</protein>
<dbReference type="EMBL" id="QDKL01000003">
    <property type="protein sequence ID" value="RZF20747.1"/>
    <property type="molecule type" value="Genomic_DNA"/>
</dbReference>
<sequence>MKQKQQNTRSRLLVAAFLMTQAPAVIAGYYNSSIDGISLDGIYTPENLSNISKTVCKKVYDDANMDKEHTQMCERGVQSAQRMAAVYAAGEGTHLGCVDGYQQGLYRGFNMTSNPSIEILKEEQRALKGVTLENAVARGKAKASKDSRYSTESEIIARFRDNVRDSENQQITAPSSDYSDVLKVPRFEGFGDGYAADGKGGSFNDVINAGWVSSSSAIGKRIQARAVARQFGIKANLADKCSSTPILFDRGLHTISLWDLFSAYGEYNFKDYGWKSTTRAWNKFKASEEQEAIAYRNIQDVKEAYQAKIGYHKKSVAVEVDELDANGQPTGRKVVKRDANGNIVYKQVDDTSRPIFETRYRTVQGKSAQDLKAVYEDAFFESYRNLAKEHFGKAFVSTHNMARNLGEDAGKAVGAIVARDVAKQEAYDGVYKAQSATSFAKEYENLFVTSWNKNYDYFANNPMVEITGFDLSGDGNGIFTRGESLKSVLGLRNLGLKSGAVKVSLNSSSFEAGSARSEYVTAPASLNFTHKSQSAQGKLSNNLEVFDTAYLTVSIDGSDIKKVYELKSTDSKRIEILDVAPVYKADTKINSVVAGDATVYVTVKNPSNSETSASVDISVAMNDGNTYTASTTALKAGESKRVPVRVTGLDPLFIINNGVSGKATSKVGGRIMNSRSASGDSVDYDRAVADYFNSILTNSTTNYGSDGYKEDRVETLITMILNRTEAQIDTDWDNNARVANTLIGALQKEYKASAAAGKLNEEAKQTYVVLAQELEALYDDVFGYKDYVNQLKVFNGDLETRKKKDRKKD</sequence>
<feature type="chain" id="PRO_5046917608" evidence="1">
    <location>
        <begin position="28"/>
        <end position="809"/>
    </location>
</feature>
<evidence type="ECO:0000313" key="3">
    <source>
        <dbReference type="Proteomes" id="UP000443582"/>
    </source>
</evidence>
<keyword evidence="1" id="KW-0732">Signal</keyword>
<comment type="caution">
    <text evidence="2">The sequence shown here is derived from an EMBL/GenBank/DDBJ whole genome shotgun (WGS) entry which is preliminary data.</text>
</comment>
<keyword evidence="3" id="KW-1185">Reference proteome</keyword>